<reference evidence="1" key="1">
    <citation type="submission" date="2016-10" db="EMBL/GenBank/DDBJ databases">
        <authorList>
            <person name="Benchimol M."/>
            <person name="Almeida L.G."/>
            <person name="Vasconcelos A.T."/>
            <person name="Perreira-Neves A."/>
            <person name="Rosa I.A."/>
            <person name="Tasca T."/>
            <person name="Bogo M.R."/>
            <person name="de Souza W."/>
        </authorList>
    </citation>
    <scope>NUCLEOTIDE SEQUENCE [LARGE SCALE GENOMIC DNA]</scope>
    <source>
        <strain evidence="1">K</strain>
    </source>
</reference>
<dbReference type="VEuPathDB" id="TrichDB:TRFO_02234"/>
<dbReference type="GeneID" id="94825265"/>
<dbReference type="Proteomes" id="UP000179807">
    <property type="component" value="Unassembled WGS sequence"/>
</dbReference>
<protein>
    <submittedName>
        <fullName evidence="1">Uncharacterized protein</fullName>
    </submittedName>
</protein>
<dbReference type="AlphaFoldDB" id="A0A1J4JC72"/>
<sequence length="74" mass="8626">MKFDGEADKFSSIVIFDVSKALHGVEHVEFWIWRFGFACNHIDDFIVVFVDMPVEVFSVEVIAHHLTELKWNIS</sequence>
<keyword evidence="2" id="KW-1185">Reference proteome</keyword>
<dbReference type="EMBL" id="MLAK01001259">
    <property type="protein sequence ID" value="OHS95251.1"/>
    <property type="molecule type" value="Genomic_DNA"/>
</dbReference>
<proteinExistence type="predicted"/>
<comment type="caution">
    <text evidence="1">The sequence shown here is derived from an EMBL/GenBank/DDBJ whole genome shotgun (WGS) entry which is preliminary data.</text>
</comment>
<gene>
    <name evidence="1" type="ORF">TRFO_02234</name>
</gene>
<accession>A0A1J4JC72</accession>
<name>A0A1J4JC72_9EUKA</name>
<dbReference type="RefSeq" id="XP_068348388.1">
    <property type="nucleotide sequence ID" value="XM_068490561.1"/>
</dbReference>
<organism evidence="1 2">
    <name type="scientific">Tritrichomonas foetus</name>
    <dbReference type="NCBI Taxonomy" id="1144522"/>
    <lineage>
        <taxon>Eukaryota</taxon>
        <taxon>Metamonada</taxon>
        <taxon>Parabasalia</taxon>
        <taxon>Tritrichomonadida</taxon>
        <taxon>Tritrichomonadidae</taxon>
        <taxon>Tritrichomonas</taxon>
    </lineage>
</organism>
<evidence type="ECO:0000313" key="2">
    <source>
        <dbReference type="Proteomes" id="UP000179807"/>
    </source>
</evidence>
<evidence type="ECO:0000313" key="1">
    <source>
        <dbReference type="EMBL" id="OHS95251.1"/>
    </source>
</evidence>